<dbReference type="InterPro" id="IPR009057">
    <property type="entry name" value="Homeodomain-like_sf"/>
</dbReference>
<feature type="domain" description="HTH araC/xylS-type" evidence="4">
    <location>
        <begin position="204"/>
        <end position="284"/>
    </location>
</feature>
<gene>
    <name evidence="5" type="ORF">L1967_01380</name>
</gene>
<dbReference type="Gene3D" id="1.10.10.60">
    <property type="entry name" value="Homeodomain-like"/>
    <property type="match status" value="1"/>
</dbReference>
<dbReference type="SMART" id="SM00342">
    <property type="entry name" value="HTH_ARAC"/>
    <property type="match status" value="1"/>
</dbReference>
<dbReference type="SUPFAM" id="SSF46689">
    <property type="entry name" value="Homeodomain-like"/>
    <property type="match status" value="1"/>
</dbReference>
<evidence type="ECO:0000313" key="5">
    <source>
        <dbReference type="EMBL" id="MCL6216932.1"/>
    </source>
</evidence>
<keyword evidence="6" id="KW-1185">Reference proteome</keyword>
<dbReference type="RefSeq" id="WP_249599916.1">
    <property type="nucleotide sequence ID" value="NZ_JAKHSK010000001.1"/>
</dbReference>
<evidence type="ECO:0000256" key="1">
    <source>
        <dbReference type="ARBA" id="ARBA00023015"/>
    </source>
</evidence>
<dbReference type="AlphaFoldDB" id="A0A9X2CNH3"/>
<dbReference type="EMBL" id="JAKHSK010000001">
    <property type="protein sequence ID" value="MCL6216932.1"/>
    <property type="molecule type" value="Genomic_DNA"/>
</dbReference>
<evidence type="ECO:0000256" key="3">
    <source>
        <dbReference type="ARBA" id="ARBA00023163"/>
    </source>
</evidence>
<dbReference type="Proteomes" id="UP001139521">
    <property type="component" value="Unassembled WGS sequence"/>
</dbReference>
<evidence type="ECO:0000313" key="6">
    <source>
        <dbReference type="Proteomes" id="UP001139521"/>
    </source>
</evidence>
<dbReference type="PANTHER" id="PTHR43280:SF2">
    <property type="entry name" value="HTH-TYPE TRANSCRIPTIONAL REGULATOR EXSA"/>
    <property type="match status" value="1"/>
</dbReference>
<dbReference type="PROSITE" id="PS01124">
    <property type="entry name" value="HTH_ARAC_FAMILY_2"/>
    <property type="match status" value="1"/>
</dbReference>
<dbReference type="PANTHER" id="PTHR43280">
    <property type="entry name" value="ARAC-FAMILY TRANSCRIPTIONAL REGULATOR"/>
    <property type="match status" value="1"/>
</dbReference>
<dbReference type="GO" id="GO:0043565">
    <property type="term" value="F:sequence-specific DNA binding"/>
    <property type="evidence" value="ECO:0007669"/>
    <property type="project" value="InterPro"/>
</dbReference>
<keyword evidence="1" id="KW-0805">Transcription regulation</keyword>
<organism evidence="5 6">
    <name type="scientific">Zunongwangia pacifica</name>
    <dbReference type="NCBI Taxonomy" id="2911062"/>
    <lineage>
        <taxon>Bacteria</taxon>
        <taxon>Pseudomonadati</taxon>
        <taxon>Bacteroidota</taxon>
        <taxon>Flavobacteriia</taxon>
        <taxon>Flavobacteriales</taxon>
        <taxon>Flavobacteriaceae</taxon>
        <taxon>Zunongwangia</taxon>
    </lineage>
</organism>
<sequence length="293" mass="34077">MKNIIPRSQLKEEEVPGIRVDRINDAYIKAVIDKISEAHRSDHYICILLKTGKAELLVDFKKVKLRTNELLFLYPDQVKSVISFIDSDGWILFFHRSLIDHQSNLAFEESLYQGSISTLTTTQEKWFFNAFELLYATIKSKEMLSFRRLAVESLLNACIYMVSSIYNSNMQLDMKKYSVRRMDITRTFQKLLLLKYKTVKAPAEYAEMMNISLGYLNDTVKMVTGQNVSNCIQQITIKEAQRLLYHSTLSVKEIAEKVGYDDPQYFSRIFSKITRDSPGSFRKKAHKLIYLPT</sequence>
<accession>A0A9X2CNH3</accession>
<protein>
    <submittedName>
        <fullName evidence="5">Helix-turn-helix domain-containing protein</fullName>
    </submittedName>
</protein>
<dbReference type="Pfam" id="PF12833">
    <property type="entry name" value="HTH_18"/>
    <property type="match status" value="1"/>
</dbReference>
<reference evidence="5" key="1">
    <citation type="submission" date="2022-01" db="EMBL/GenBank/DDBJ databases">
        <title>Genome sequencing of Zunongwangia sp. M21534 genome.</title>
        <authorList>
            <person name="Chen Y."/>
            <person name="Dong C."/>
            <person name="Shao Z."/>
        </authorList>
    </citation>
    <scope>NUCLEOTIDE SEQUENCE</scope>
    <source>
        <strain evidence="5">MCCC M21534</strain>
    </source>
</reference>
<proteinExistence type="predicted"/>
<keyword evidence="2" id="KW-0238">DNA-binding</keyword>
<evidence type="ECO:0000259" key="4">
    <source>
        <dbReference type="PROSITE" id="PS01124"/>
    </source>
</evidence>
<dbReference type="InterPro" id="IPR018060">
    <property type="entry name" value="HTH_AraC"/>
</dbReference>
<evidence type="ECO:0000256" key="2">
    <source>
        <dbReference type="ARBA" id="ARBA00023125"/>
    </source>
</evidence>
<comment type="caution">
    <text evidence="5">The sequence shown here is derived from an EMBL/GenBank/DDBJ whole genome shotgun (WGS) entry which is preliminary data.</text>
</comment>
<name>A0A9X2CNH3_9FLAO</name>
<keyword evidence="3" id="KW-0804">Transcription</keyword>
<dbReference type="GO" id="GO:0003700">
    <property type="term" value="F:DNA-binding transcription factor activity"/>
    <property type="evidence" value="ECO:0007669"/>
    <property type="project" value="InterPro"/>
</dbReference>